<dbReference type="PANTHER" id="PTHR30212:SF2">
    <property type="entry name" value="PROTEIN YIIM"/>
    <property type="match status" value="1"/>
</dbReference>
<evidence type="ECO:0000313" key="4">
    <source>
        <dbReference type="Proteomes" id="UP000316476"/>
    </source>
</evidence>
<feature type="region of interest" description="Disordered" evidence="1">
    <location>
        <begin position="218"/>
        <end position="240"/>
    </location>
</feature>
<evidence type="ECO:0000259" key="2">
    <source>
        <dbReference type="PROSITE" id="PS51340"/>
    </source>
</evidence>
<dbReference type="InterPro" id="IPR052353">
    <property type="entry name" value="Benzoxazolinone_Detox_Enz"/>
</dbReference>
<dbReference type="EMBL" id="SJPZ01000002">
    <property type="protein sequence ID" value="TWU61768.1"/>
    <property type="molecule type" value="Genomic_DNA"/>
</dbReference>
<dbReference type="SUPFAM" id="SSF50800">
    <property type="entry name" value="PK beta-barrel domain-like"/>
    <property type="match status" value="1"/>
</dbReference>
<accession>A0A5C6FMA0</accession>
<dbReference type="InterPro" id="IPR005163">
    <property type="entry name" value="Tri_helical_YiiM-like"/>
</dbReference>
<dbReference type="Pfam" id="PF03473">
    <property type="entry name" value="MOSC"/>
    <property type="match status" value="1"/>
</dbReference>
<dbReference type="InterPro" id="IPR011037">
    <property type="entry name" value="Pyrv_Knase-like_insert_dom_sf"/>
</dbReference>
<name>A0A5C6FMA0_9PLAN</name>
<dbReference type="InterPro" id="IPR005302">
    <property type="entry name" value="MoCF_Sase_C"/>
</dbReference>
<comment type="caution">
    <text evidence="3">The sequence shown here is derived from an EMBL/GenBank/DDBJ whole genome shotgun (WGS) entry which is preliminary data.</text>
</comment>
<evidence type="ECO:0000313" key="3">
    <source>
        <dbReference type="EMBL" id="TWU61768.1"/>
    </source>
</evidence>
<sequence>MTAATDTAFRIVSIHVGRPRAMDAGDDPGKPWTSGIIKDRVDGPIGVGRENLDGDGQADLVHHGGVDKAVLAYPAVHFPFWKQEFPDVQWGDGTFGENLTIAEADETKVCIGDVFEIGDCVLQVSQPRQPCWKLSRRWRLPKLAVRVQQTRRTGWYFRVLSTGTIRPGQSMHLTRREFPEFTVAFANDVMFAKPRDAALDLRLAACEALSASWKKTLTTRSGGSESDHQSSVDARLRGDS</sequence>
<gene>
    <name evidence="3" type="ORF">V7x_34570</name>
</gene>
<protein>
    <submittedName>
        <fullName evidence="3">6-N-hydroxylaminopurine resistance protein</fullName>
    </submittedName>
</protein>
<dbReference type="PROSITE" id="PS51340">
    <property type="entry name" value="MOSC"/>
    <property type="match status" value="1"/>
</dbReference>
<evidence type="ECO:0000256" key="1">
    <source>
        <dbReference type="SAM" id="MobiDB-lite"/>
    </source>
</evidence>
<organism evidence="3 4">
    <name type="scientific">Crateriforma conspicua</name>
    <dbReference type="NCBI Taxonomy" id="2527996"/>
    <lineage>
        <taxon>Bacteria</taxon>
        <taxon>Pseudomonadati</taxon>
        <taxon>Planctomycetota</taxon>
        <taxon>Planctomycetia</taxon>
        <taxon>Planctomycetales</taxon>
        <taxon>Planctomycetaceae</taxon>
        <taxon>Crateriforma</taxon>
    </lineage>
</organism>
<dbReference type="AlphaFoldDB" id="A0A5C6FMA0"/>
<dbReference type="Pfam" id="PF03475">
    <property type="entry name" value="YiiM_3-alpha"/>
    <property type="match status" value="1"/>
</dbReference>
<dbReference type="GO" id="GO:0030170">
    <property type="term" value="F:pyridoxal phosphate binding"/>
    <property type="evidence" value="ECO:0007669"/>
    <property type="project" value="InterPro"/>
</dbReference>
<feature type="compositionally biased region" description="Basic and acidic residues" evidence="1">
    <location>
        <begin position="225"/>
        <end position="240"/>
    </location>
</feature>
<dbReference type="PANTHER" id="PTHR30212">
    <property type="entry name" value="PROTEIN YIIM"/>
    <property type="match status" value="1"/>
</dbReference>
<feature type="domain" description="MOSC" evidence="2">
    <location>
        <begin position="39"/>
        <end position="174"/>
    </location>
</feature>
<dbReference type="RefSeq" id="WP_197137745.1">
    <property type="nucleotide sequence ID" value="NZ_SJPZ01000002.1"/>
</dbReference>
<dbReference type="Gene3D" id="2.40.33.20">
    <property type="entry name" value="PK beta-barrel domain-like"/>
    <property type="match status" value="1"/>
</dbReference>
<dbReference type="Proteomes" id="UP000316476">
    <property type="component" value="Unassembled WGS sequence"/>
</dbReference>
<proteinExistence type="predicted"/>
<dbReference type="GO" id="GO:0003824">
    <property type="term" value="F:catalytic activity"/>
    <property type="evidence" value="ECO:0007669"/>
    <property type="project" value="InterPro"/>
</dbReference>
<dbReference type="GO" id="GO:0030151">
    <property type="term" value="F:molybdenum ion binding"/>
    <property type="evidence" value="ECO:0007669"/>
    <property type="project" value="InterPro"/>
</dbReference>
<reference evidence="3 4" key="1">
    <citation type="submission" date="2019-02" db="EMBL/GenBank/DDBJ databases">
        <title>Deep-cultivation of Planctomycetes and their phenomic and genomic characterization uncovers novel biology.</title>
        <authorList>
            <person name="Wiegand S."/>
            <person name="Jogler M."/>
            <person name="Boedeker C."/>
            <person name="Pinto D."/>
            <person name="Vollmers J."/>
            <person name="Rivas-Marin E."/>
            <person name="Kohn T."/>
            <person name="Peeters S.H."/>
            <person name="Heuer A."/>
            <person name="Rast P."/>
            <person name="Oberbeckmann S."/>
            <person name="Bunk B."/>
            <person name="Jeske O."/>
            <person name="Meyerdierks A."/>
            <person name="Storesund J.E."/>
            <person name="Kallscheuer N."/>
            <person name="Luecker S."/>
            <person name="Lage O.M."/>
            <person name="Pohl T."/>
            <person name="Merkel B.J."/>
            <person name="Hornburger P."/>
            <person name="Mueller R.-W."/>
            <person name="Bruemmer F."/>
            <person name="Labrenz M."/>
            <person name="Spormann A.M."/>
            <person name="Op Den Camp H."/>
            <person name="Overmann J."/>
            <person name="Amann R."/>
            <person name="Jetten M.S.M."/>
            <person name="Mascher T."/>
            <person name="Medema M.H."/>
            <person name="Devos D.P."/>
            <person name="Kaster A.-K."/>
            <person name="Ovreas L."/>
            <person name="Rohde M."/>
            <person name="Galperin M.Y."/>
            <person name="Jogler C."/>
        </authorList>
    </citation>
    <scope>NUCLEOTIDE SEQUENCE [LARGE SCALE GENOMIC DNA]</scope>
    <source>
        <strain evidence="3 4">V7</strain>
    </source>
</reference>